<keyword evidence="2" id="KW-0449">Lipoprotein</keyword>
<evidence type="ECO:0000256" key="1">
    <source>
        <dbReference type="SAM" id="SignalP"/>
    </source>
</evidence>
<name>A0A4Q7VZV0_9BURK</name>
<dbReference type="PROSITE" id="PS51257">
    <property type="entry name" value="PROKAR_LIPOPROTEIN"/>
    <property type="match status" value="1"/>
</dbReference>
<dbReference type="EMBL" id="SHKP01000004">
    <property type="protein sequence ID" value="RZU02330.1"/>
    <property type="molecule type" value="Genomic_DNA"/>
</dbReference>
<keyword evidence="1" id="KW-0732">Signal</keyword>
<reference evidence="2 3" key="1">
    <citation type="submission" date="2019-02" db="EMBL/GenBank/DDBJ databases">
        <title>Genomic Encyclopedia of Type Strains, Phase IV (KMG-IV): sequencing the most valuable type-strain genomes for metagenomic binning, comparative biology and taxonomic classification.</title>
        <authorList>
            <person name="Goeker M."/>
        </authorList>
    </citation>
    <scope>NUCLEOTIDE SEQUENCE [LARGE SCALE GENOMIC DNA]</scope>
    <source>
        <strain evidence="2 3">DSM 19570</strain>
    </source>
</reference>
<gene>
    <name evidence="2" type="ORF">EV670_0353</name>
</gene>
<organism evidence="2 3">
    <name type="scientific">Rivibacter subsaxonicus</name>
    <dbReference type="NCBI Taxonomy" id="457575"/>
    <lineage>
        <taxon>Bacteria</taxon>
        <taxon>Pseudomonadati</taxon>
        <taxon>Pseudomonadota</taxon>
        <taxon>Betaproteobacteria</taxon>
        <taxon>Burkholderiales</taxon>
        <taxon>Rivibacter</taxon>
    </lineage>
</organism>
<sequence length="146" mass="14105">MNRSSMRTLVRWLAPLLALALLAACATPPPPGSNVSGMGVVQAISETQQASAGAGMAGAIGGAVLGGLLGSTIGGGTGQTIATATGSVVGSAAGGAAAANAGTTTVWNVTIRFDDGIDRLVTVAQPPNVRPGDRVSVSNGVISPAR</sequence>
<feature type="signal peptide" evidence="1">
    <location>
        <begin position="1"/>
        <end position="26"/>
    </location>
</feature>
<feature type="chain" id="PRO_5020444329" evidence="1">
    <location>
        <begin position="27"/>
        <end position="146"/>
    </location>
</feature>
<dbReference type="AlphaFoldDB" id="A0A4Q7VZV0"/>
<protein>
    <submittedName>
        <fullName evidence="2">Outer membrane lipoprotein SlyB</fullName>
    </submittedName>
</protein>
<evidence type="ECO:0000313" key="2">
    <source>
        <dbReference type="EMBL" id="RZU02330.1"/>
    </source>
</evidence>
<evidence type="ECO:0000313" key="3">
    <source>
        <dbReference type="Proteomes" id="UP000293671"/>
    </source>
</evidence>
<comment type="caution">
    <text evidence="2">The sequence shown here is derived from an EMBL/GenBank/DDBJ whole genome shotgun (WGS) entry which is preliminary data.</text>
</comment>
<dbReference type="RefSeq" id="WP_130430101.1">
    <property type="nucleotide sequence ID" value="NZ_SHKP01000004.1"/>
</dbReference>
<proteinExistence type="predicted"/>
<dbReference type="Proteomes" id="UP000293671">
    <property type="component" value="Unassembled WGS sequence"/>
</dbReference>
<keyword evidence="3" id="KW-1185">Reference proteome</keyword>
<accession>A0A4Q7VZV0</accession>
<dbReference type="OrthoDB" id="9153931at2"/>